<keyword evidence="19" id="KW-0732">Signal</keyword>
<keyword evidence="24" id="KW-1185">Reference proteome</keyword>
<evidence type="ECO:0000256" key="15">
    <source>
        <dbReference type="PROSITE-ProRule" id="PRU00433"/>
    </source>
</evidence>
<comment type="catalytic activity">
    <reaction evidence="17">
        <text>4 Fe(II)-[cytochrome c] + O2 + 8 H(+)(in) = 4 Fe(III)-[cytochrome c] + 2 H2O + 4 H(+)(out)</text>
        <dbReference type="Rhea" id="RHEA:11436"/>
        <dbReference type="Rhea" id="RHEA-COMP:10350"/>
        <dbReference type="Rhea" id="RHEA-COMP:14399"/>
        <dbReference type="ChEBI" id="CHEBI:15377"/>
        <dbReference type="ChEBI" id="CHEBI:15378"/>
        <dbReference type="ChEBI" id="CHEBI:15379"/>
        <dbReference type="ChEBI" id="CHEBI:29033"/>
        <dbReference type="ChEBI" id="CHEBI:29034"/>
        <dbReference type="EC" id="7.1.1.9"/>
    </reaction>
</comment>
<dbReference type="PRINTS" id="PR01166">
    <property type="entry name" value="CYCOXIDASEII"/>
</dbReference>
<keyword evidence="8" id="KW-1278">Translocase</keyword>
<evidence type="ECO:0000256" key="14">
    <source>
        <dbReference type="ARBA" id="ARBA00024688"/>
    </source>
</evidence>
<dbReference type="InterPro" id="IPR008972">
    <property type="entry name" value="Cupredoxin"/>
</dbReference>
<dbReference type="GO" id="GO:0005886">
    <property type="term" value="C:plasma membrane"/>
    <property type="evidence" value="ECO:0007669"/>
    <property type="project" value="UniProtKB-SubCell"/>
</dbReference>
<keyword evidence="3 16" id="KW-0813">Transport</keyword>
<dbReference type="Proteomes" id="UP000292958">
    <property type="component" value="Unassembled WGS sequence"/>
</dbReference>
<evidence type="ECO:0000256" key="6">
    <source>
        <dbReference type="ARBA" id="ARBA00022692"/>
    </source>
</evidence>
<evidence type="ECO:0000256" key="7">
    <source>
        <dbReference type="ARBA" id="ARBA00022723"/>
    </source>
</evidence>
<feature type="domain" description="Cytochrome oxidase subunit II transmembrane region profile" evidence="21">
    <location>
        <begin position="27"/>
        <end position="125"/>
    </location>
</feature>
<name>A0A4V2G3Y2_9BACT</name>
<feature type="transmembrane region" description="Helical" evidence="18">
    <location>
        <begin position="96"/>
        <end position="119"/>
    </location>
</feature>
<dbReference type="InterPro" id="IPR036257">
    <property type="entry name" value="Cyt_c_oxidase_su2_TM_sf"/>
</dbReference>
<evidence type="ECO:0000313" key="23">
    <source>
        <dbReference type="EMBL" id="RZU38806.1"/>
    </source>
</evidence>
<evidence type="ECO:0000256" key="3">
    <source>
        <dbReference type="ARBA" id="ARBA00022448"/>
    </source>
</evidence>
<dbReference type="PROSITE" id="PS00078">
    <property type="entry name" value="COX2"/>
    <property type="match status" value="1"/>
</dbReference>
<dbReference type="PANTHER" id="PTHR22888">
    <property type="entry name" value="CYTOCHROME C OXIDASE, SUBUNIT II"/>
    <property type="match status" value="1"/>
</dbReference>
<dbReference type="RefSeq" id="WP_207231643.1">
    <property type="nucleotide sequence ID" value="NZ_SHKW01000001.1"/>
</dbReference>
<gene>
    <name evidence="23" type="ORF">BDD14_0084</name>
</gene>
<keyword evidence="9 16" id="KW-0249">Electron transport</keyword>
<dbReference type="CDD" id="cd04213">
    <property type="entry name" value="CuRO_CcO_Caa3_II"/>
    <property type="match status" value="1"/>
</dbReference>
<keyword evidence="12 17" id="KW-0186">Copper</keyword>
<keyword evidence="13 18" id="KW-0472">Membrane</keyword>
<dbReference type="Pfam" id="PF02790">
    <property type="entry name" value="COX2_TM"/>
    <property type="match status" value="1"/>
</dbReference>
<feature type="chain" id="PRO_5020224234" description="Cytochrome c oxidase subunit 2" evidence="19">
    <location>
        <begin position="29"/>
        <end position="345"/>
    </location>
</feature>
<comment type="similarity">
    <text evidence="2 16">Belongs to the cytochrome c oxidase subunit 2 family.</text>
</comment>
<protein>
    <recommendedName>
        <fullName evidence="17">Cytochrome c oxidase subunit 2</fullName>
        <ecNumber evidence="17">7.1.1.9</ecNumber>
    </recommendedName>
</protein>
<dbReference type="AlphaFoldDB" id="A0A4V2G3Y2"/>
<evidence type="ECO:0000256" key="10">
    <source>
        <dbReference type="ARBA" id="ARBA00022989"/>
    </source>
</evidence>
<feature type="domain" description="Cytochrome oxidase subunit II copper A binding" evidence="20">
    <location>
        <begin position="128"/>
        <end position="245"/>
    </location>
</feature>
<evidence type="ECO:0000256" key="13">
    <source>
        <dbReference type="ARBA" id="ARBA00023136"/>
    </source>
</evidence>
<organism evidence="23 24">
    <name type="scientific">Edaphobacter modestus</name>
    <dbReference type="NCBI Taxonomy" id="388466"/>
    <lineage>
        <taxon>Bacteria</taxon>
        <taxon>Pseudomonadati</taxon>
        <taxon>Acidobacteriota</taxon>
        <taxon>Terriglobia</taxon>
        <taxon>Terriglobales</taxon>
        <taxon>Acidobacteriaceae</taxon>
        <taxon>Edaphobacter</taxon>
    </lineage>
</organism>
<dbReference type="SUPFAM" id="SSF49503">
    <property type="entry name" value="Cupredoxins"/>
    <property type="match status" value="1"/>
</dbReference>
<evidence type="ECO:0000256" key="1">
    <source>
        <dbReference type="ARBA" id="ARBA00004141"/>
    </source>
</evidence>
<dbReference type="InterPro" id="IPR011759">
    <property type="entry name" value="Cyt_c_oxidase_su2_TM_dom"/>
</dbReference>
<evidence type="ECO:0000256" key="19">
    <source>
        <dbReference type="SAM" id="SignalP"/>
    </source>
</evidence>
<dbReference type="EMBL" id="SHKW01000001">
    <property type="protein sequence ID" value="RZU38806.1"/>
    <property type="molecule type" value="Genomic_DNA"/>
</dbReference>
<sequence length="345" mass="37967">MQTRHAQRLIRRSSASAWLLLTSPMLIAQGTTPSTLAPASTPAHQIFDLAVFVVAITGGIFLVVGGLLAVALYRFRARKTDPLGEPAQIYGSTQIELAWTVIPVLIVVILFLTTARIIFAIQDAPKPKTALDVTAIGHQFWWEFRYPKYGVVTANELHIPVSSDAAPAATFLKLTSADVNHSFWIPQLAGKTDLIANHVNTMWMDPQKPGLYLGQCAQFCGTQHAMMLLRVYVDTPEQFDTWIKNQQHPAPQDSAVEAGRMVFERQACMNCHTVSGTAATGRFGPDLTHLMSRATLASGAIDNTPANLRQWIKSPDTFKRGALMPAMQLTDEQLNQVTAYLETLK</sequence>
<dbReference type="GO" id="GO:0016491">
    <property type="term" value="F:oxidoreductase activity"/>
    <property type="evidence" value="ECO:0007669"/>
    <property type="project" value="InterPro"/>
</dbReference>
<dbReference type="EC" id="7.1.1.9" evidence="17"/>
<evidence type="ECO:0000259" key="22">
    <source>
        <dbReference type="PROSITE" id="PS51007"/>
    </source>
</evidence>
<proteinExistence type="inferred from homology"/>
<dbReference type="InterPro" id="IPR002429">
    <property type="entry name" value="CcO_II-like_C"/>
</dbReference>
<keyword evidence="5 16" id="KW-0679">Respiratory chain</keyword>
<dbReference type="PANTHER" id="PTHR22888:SF9">
    <property type="entry name" value="CYTOCHROME C OXIDASE SUBUNIT 2"/>
    <property type="match status" value="1"/>
</dbReference>
<dbReference type="PROSITE" id="PS51007">
    <property type="entry name" value="CYTC"/>
    <property type="match status" value="1"/>
</dbReference>
<evidence type="ECO:0000256" key="5">
    <source>
        <dbReference type="ARBA" id="ARBA00022660"/>
    </source>
</evidence>
<comment type="cofactor">
    <cofactor evidence="17">
        <name>Cu cation</name>
        <dbReference type="ChEBI" id="CHEBI:23378"/>
    </cofactor>
    <text evidence="17">Binds a copper A center.</text>
</comment>
<dbReference type="Gene3D" id="2.60.40.420">
    <property type="entry name" value="Cupredoxins - blue copper proteins"/>
    <property type="match status" value="1"/>
</dbReference>
<dbReference type="InterPro" id="IPR036909">
    <property type="entry name" value="Cyt_c-like_dom_sf"/>
</dbReference>
<evidence type="ECO:0000256" key="12">
    <source>
        <dbReference type="ARBA" id="ARBA00023008"/>
    </source>
</evidence>
<evidence type="ECO:0000256" key="16">
    <source>
        <dbReference type="RuleBase" id="RU000456"/>
    </source>
</evidence>
<dbReference type="InterPro" id="IPR034236">
    <property type="entry name" value="CuRO_CcO_Caa3_II"/>
</dbReference>
<evidence type="ECO:0000259" key="20">
    <source>
        <dbReference type="PROSITE" id="PS50857"/>
    </source>
</evidence>
<comment type="subcellular location">
    <subcellularLocation>
        <location evidence="16">Cell membrane</location>
        <topology evidence="16">Multi-pass membrane protein</topology>
    </subcellularLocation>
    <subcellularLocation>
        <location evidence="1">Membrane</location>
        <topology evidence="1">Multi-pass membrane protein</topology>
    </subcellularLocation>
</comment>
<keyword evidence="6 16" id="KW-0812">Transmembrane</keyword>
<evidence type="ECO:0000256" key="11">
    <source>
        <dbReference type="ARBA" id="ARBA00023004"/>
    </source>
</evidence>
<evidence type="ECO:0000256" key="17">
    <source>
        <dbReference type="RuleBase" id="RU004024"/>
    </source>
</evidence>
<dbReference type="PROSITE" id="PS50999">
    <property type="entry name" value="COX2_TM"/>
    <property type="match status" value="1"/>
</dbReference>
<dbReference type="Pfam" id="PF00116">
    <property type="entry name" value="COX2"/>
    <property type="match status" value="1"/>
</dbReference>
<evidence type="ECO:0000256" key="8">
    <source>
        <dbReference type="ARBA" id="ARBA00022967"/>
    </source>
</evidence>
<dbReference type="PROSITE" id="PS50857">
    <property type="entry name" value="COX2_CUA"/>
    <property type="match status" value="1"/>
</dbReference>
<keyword evidence="10 18" id="KW-1133">Transmembrane helix</keyword>
<evidence type="ECO:0000256" key="18">
    <source>
        <dbReference type="SAM" id="Phobius"/>
    </source>
</evidence>
<keyword evidence="7 15" id="KW-0479">Metal-binding</keyword>
<accession>A0A4V2G3Y2</accession>
<dbReference type="GO" id="GO:0042773">
    <property type="term" value="P:ATP synthesis coupled electron transport"/>
    <property type="evidence" value="ECO:0007669"/>
    <property type="project" value="TreeGrafter"/>
</dbReference>
<dbReference type="Pfam" id="PF00034">
    <property type="entry name" value="Cytochrom_C"/>
    <property type="match status" value="1"/>
</dbReference>
<keyword evidence="11 15" id="KW-0408">Iron</keyword>
<feature type="transmembrane region" description="Helical" evidence="18">
    <location>
        <begin position="49"/>
        <end position="75"/>
    </location>
</feature>
<dbReference type="SUPFAM" id="SSF46626">
    <property type="entry name" value="Cytochrome c"/>
    <property type="match status" value="1"/>
</dbReference>
<evidence type="ECO:0000256" key="9">
    <source>
        <dbReference type="ARBA" id="ARBA00022982"/>
    </source>
</evidence>
<evidence type="ECO:0000256" key="4">
    <source>
        <dbReference type="ARBA" id="ARBA00022617"/>
    </source>
</evidence>
<dbReference type="SUPFAM" id="SSF81464">
    <property type="entry name" value="Cytochrome c oxidase subunit II-like, transmembrane region"/>
    <property type="match status" value="1"/>
</dbReference>
<dbReference type="GO" id="GO:0004129">
    <property type="term" value="F:cytochrome-c oxidase activity"/>
    <property type="evidence" value="ECO:0007669"/>
    <property type="project" value="UniProtKB-EC"/>
</dbReference>
<dbReference type="InterPro" id="IPR045187">
    <property type="entry name" value="CcO_II"/>
</dbReference>
<dbReference type="InterPro" id="IPR009056">
    <property type="entry name" value="Cyt_c-like_dom"/>
</dbReference>
<dbReference type="Gene3D" id="1.10.287.90">
    <property type="match status" value="1"/>
</dbReference>
<comment type="function">
    <text evidence="14 17">Subunits I and II form the functional core of the enzyme complex. Electrons originating in cytochrome c are transferred via heme a and Cu(A) to the binuclear center formed by heme a3 and Cu(B).</text>
</comment>
<feature type="domain" description="Cytochrome c" evidence="22">
    <location>
        <begin position="254"/>
        <end position="345"/>
    </location>
</feature>
<comment type="caution">
    <text evidence="23">The sequence shown here is derived from an EMBL/GenBank/DDBJ whole genome shotgun (WGS) entry which is preliminary data.</text>
</comment>
<evidence type="ECO:0000256" key="2">
    <source>
        <dbReference type="ARBA" id="ARBA00007866"/>
    </source>
</evidence>
<keyword evidence="4 15" id="KW-0349">Heme</keyword>
<dbReference type="GO" id="GO:0005507">
    <property type="term" value="F:copper ion binding"/>
    <property type="evidence" value="ECO:0007669"/>
    <property type="project" value="InterPro"/>
</dbReference>
<reference evidence="23 24" key="1">
    <citation type="submission" date="2019-02" db="EMBL/GenBank/DDBJ databases">
        <title>Genomic Encyclopedia of Archaeal and Bacterial Type Strains, Phase II (KMG-II): from individual species to whole genera.</title>
        <authorList>
            <person name="Goeker M."/>
        </authorList>
    </citation>
    <scope>NUCLEOTIDE SEQUENCE [LARGE SCALE GENOMIC DNA]</scope>
    <source>
        <strain evidence="23 24">DSM 18101</strain>
    </source>
</reference>
<dbReference type="InterPro" id="IPR001505">
    <property type="entry name" value="Copper_CuA"/>
</dbReference>
<dbReference type="GO" id="GO:0020037">
    <property type="term" value="F:heme binding"/>
    <property type="evidence" value="ECO:0007669"/>
    <property type="project" value="InterPro"/>
</dbReference>
<evidence type="ECO:0000259" key="21">
    <source>
        <dbReference type="PROSITE" id="PS50999"/>
    </source>
</evidence>
<evidence type="ECO:0000313" key="24">
    <source>
        <dbReference type="Proteomes" id="UP000292958"/>
    </source>
</evidence>
<dbReference type="NCBIfam" id="TIGR02866">
    <property type="entry name" value="CoxB"/>
    <property type="match status" value="1"/>
</dbReference>
<feature type="signal peptide" evidence="19">
    <location>
        <begin position="1"/>
        <end position="28"/>
    </location>
</feature>
<dbReference type="InterPro" id="IPR014222">
    <property type="entry name" value="Cyt_c_oxidase_su2"/>
</dbReference>